<dbReference type="EMBL" id="BAAACG010000006">
    <property type="protein sequence ID" value="GAA0735494.1"/>
    <property type="molecule type" value="Genomic_DNA"/>
</dbReference>
<evidence type="ECO:0000313" key="2">
    <source>
        <dbReference type="Proteomes" id="UP001501510"/>
    </source>
</evidence>
<evidence type="ECO:0000313" key="1">
    <source>
        <dbReference type="EMBL" id="GAA0735494.1"/>
    </source>
</evidence>
<keyword evidence="2" id="KW-1185">Reference proteome</keyword>
<proteinExistence type="predicted"/>
<organism evidence="1 2">
    <name type="scientific">Clostridium oceanicum</name>
    <dbReference type="NCBI Taxonomy" id="1543"/>
    <lineage>
        <taxon>Bacteria</taxon>
        <taxon>Bacillati</taxon>
        <taxon>Bacillota</taxon>
        <taxon>Clostridia</taxon>
        <taxon>Eubacteriales</taxon>
        <taxon>Clostridiaceae</taxon>
        <taxon>Clostridium</taxon>
    </lineage>
</organism>
<protein>
    <submittedName>
        <fullName evidence="1">Uncharacterized protein</fullName>
    </submittedName>
</protein>
<name>A0ABN1JC77_9CLOT</name>
<comment type="caution">
    <text evidence="1">The sequence shown here is derived from an EMBL/GenBank/DDBJ whole genome shotgun (WGS) entry which is preliminary data.</text>
</comment>
<dbReference type="Proteomes" id="UP001501510">
    <property type="component" value="Unassembled WGS sequence"/>
</dbReference>
<accession>A0ABN1JC77</accession>
<sequence length="40" mass="4758">MVKNNIKNTYECSNELEGKNKLIIKTVILNNKRRVIIRKK</sequence>
<reference evidence="1 2" key="1">
    <citation type="journal article" date="2019" name="Int. J. Syst. Evol. Microbiol.">
        <title>The Global Catalogue of Microorganisms (GCM) 10K type strain sequencing project: providing services to taxonomists for standard genome sequencing and annotation.</title>
        <authorList>
            <consortium name="The Broad Institute Genomics Platform"/>
            <consortium name="The Broad Institute Genome Sequencing Center for Infectious Disease"/>
            <person name="Wu L."/>
            <person name="Ma J."/>
        </authorList>
    </citation>
    <scope>NUCLEOTIDE SEQUENCE [LARGE SCALE GENOMIC DNA]</scope>
    <source>
        <strain evidence="1 2">JCM 1407</strain>
    </source>
</reference>
<gene>
    <name evidence="1" type="ORF">GCM10008906_09280</name>
</gene>